<proteinExistence type="predicted"/>
<organism evidence="1">
    <name type="scientific">marine metagenome</name>
    <dbReference type="NCBI Taxonomy" id="408172"/>
    <lineage>
        <taxon>unclassified sequences</taxon>
        <taxon>metagenomes</taxon>
        <taxon>ecological metagenomes</taxon>
    </lineage>
</organism>
<dbReference type="AlphaFoldDB" id="A0A383CIU8"/>
<evidence type="ECO:0000313" key="1">
    <source>
        <dbReference type="EMBL" id="SVE31990.1"/>
    </source>
</evidence>
<feature type="non-terminal residue" evidence="1">
    <location>
        <position position="90"/>
    </location>
</feature>
<gene>
    <name evidence="1" type="ORF">METZ01_LOCUS484844</name>
</gene>
<sequence>VLTSDSIQQKQQAICDNIPVKIQPVLNKTKHLGYSPADQYSGCLLNSRVARMTSQSYAGAITPSSTIPTEQYIAFEPRLPRSIIPPTVST</sequence>
<feature type="non-terminal residue" evidence="1">
    <location>
        <position position="1"/>
    </location>
</feature>
<protein>
    <submittedName>
        <fullName evidence="1">Uncharacterized protein</fullName>
    </submittedName>
</protein>
<name>A0A383CIU8_9ZZZZ</name>
<reference evidence="1" key="1">
    <citation type="submission" date="2018-05" db="EMBL/GenBank/DDBJ databases">
        <authorList>
            <person name="Lanie J.A."/>
            <person name="Ng W.-L."/>
            <person name="Kazmierczak K.M."/>
            <person name="Andrzejewski T.M."/>
            <person name="Davidsen T.M."/>
            <person name="Wayne K.J."/>
            <person name="Tettelin H."/>
            <person name="Glass J.I."/>
            <person name="Rusch D."/>
            <person name="Podicherti R."/>
            <person name="Tsui H.-C.T."/>
            <person name="Winkler M.E."/>
        </authorList>
    </citation>
    <scope>NUCLEOTIDE SEQUENCE</scope>
</reference>
<dbReference type="EMBL" id="UINC01209113">
    <property type="protein sequence ID" value="SVE31990.1"/>
    <property type="molecule type" value="Genomic_DNA"/>
</dbReference>
<accession>A0A383CIU8</accession>